<accession>A0A366F7K3</accession>
<evidence type="ECO:0000313" key="3">
    <source>
        <dbReference type="Proteomes" id="UP000253529"/>
    </source>
</evidence>
<dbReference type="Pfam" id="PF13699">
    <property type="entry name" value="eCIS_core"/>
    <property type="match status" value="1"/>
</dbReference>
<feature type="domain" description="eCIS core" evidence="1">
    <location>
        <begin position="117"/>
        <end position="193"/>
    </location>
</feature>
<evidence type="ECO:0000313" key="2">
    <source>
        <dbReference type="EMBL" id="RBP09739.1"/>
    </source>
</evidence>
<protein>
    <submittedName>
        <fullName evidence="2">Uncharacterized protein DUF4157</fullName>
    </submittedName>
</protein>
<comment type="caution">
    <text evidence="2">The sequence shown here is derived from an EMBL/GenBank/DDBJ whole genome shotgun (WGS) entry which is preliminary data.</text>
</comment>
<sequence length="296" mass="31861">MCLPQFNRSYPAVAMSKLMTIVTAIPLLFLSPSKGMACGGFFDAQCNLTHGGLSPSNISTQAQQAAQDTVNTIAKAQRDVGNALNELQAGLLSGPVLEQAIISSHNTAINGAMSIPPDVRRALTGYASEDSMNRVRYKIGDNGFANLAHLIEQGGKADAVTLIDVVIFRGPIEANDLSTWAHELTHVDQYRDWGVHSFSVQYTRDWRSVEDPAYMKGNGFAAWYSQNKNGNTITNRMPTIPNTLPATYIPQPSNIQSLGAFCYTAFGRFGPGPIQAQGNPCFVTLPQGNVPGQVGP</sequence>
<gene>
    <name evidence="2" type="ORF">DFR50_12185</name>
</gene>
<evidence type="ECO:0000259" key="1">
    <source>
        <dbReference type="Pfam" id="PF13699"/>
    </source>
</evidence>
<keyword evidence="3" id="KW-1185">Reference proteome</keyword>
<proteinExistence type="predicted"/>
<dbReference type="Proteomes" id="UP000253529">
    <property type="component" value="Unassembled WGS sequence"/>
</dbReference>
<organism evidence="2 3">
    <name type="scientific">Roseiarcus fermentans</name>
    <dbReference type="NCBI Taxonomy" id="1473586"/>
    <lineage>
        <taxon>Bacteria</taxon>
        <taxon>Pseudomonadati</taxon>
        <taxon>Pseudomonadota</taxon>
        <taxon>Alphaproteobacteria</taxon>
        <taxon>Hyphomicrobiales</taxon>
        <taxon>Roseiarcaceae</taxon>
        <taxon>Roseiarcus</taxon>
    </lineage>
</organism>
<name>A0A366F7K3_9HYPH</name>
<dbReference type="EMBL" id="QNRK01000021">
    <property type="protein sequence ID" value="RBP09739.1"/>
    <property type="molecule type" value="Genomic_DNA"/>
</dbReference>
<dbReference type="AlphaFoldDB" id="A0A366F7K3"/>
<dbReference type="InterPro" id="IPR025295">
    <property type="entry name" value="eCIS_core_dom"/>
</dbReference>
<reference evidence="2 3" key="1">
    <citation type="submission" date="2018-06" db="EMBL/GenBank/DDBJ databases">
        <title>Genomic Encyclopedia of Type Strains, Phase IV (KMG-IV): sequencing the most valuable type-strain genomes for metagenomic binning, comparative biology and taxonomic classification.</title>
        <authorList>
            <person name="Goeker M."/>
        </authorList>
    </citation>
    <scope>NUCLEOTIDE SEQUENCE [LARGE SCALE GENOMIC DNA]</scope>
    <source>
        <strain evidence="2 3">DSM 24875</strain>
    </source>
</reference>